<gene>
    <name evidence="1" type="ORF">ISP19_20030</name>
</gene>
<proteinExistence type="predicted"/>
<dbReference type="InterPro" id="IPR029063">
    <property type="entry name" value="SAM-dependent_MTases_sf"/>
</dbReference>
<name>A0ABS2K9N3_9GAMM</name>
<dbReference type="GO" id="GO:0008168">
    <property type="term" value="F:methyltransferase activity"/>
    <property type="evidence" value="ECO:0007669"/>
    <property type="project" value="UniProtKB-KW"/>
</dbReference>
<dbReference type="Pfam" id="PF13578">
    <property type="entry name" value="Methyltransf_24"/>
    <property type="match status" value="1"/>
</dbReference>
<dbReference type="RefSeq" id="WP_204684180.1">
    <property type="nucleotide sequence ID" value="NZ_BSNR01000014.1"/>
</dbReference>
<evidence type="ECO:0000313" key="1">
    <source>
        <dbReference type="EMBL" id="MBM7127669.1"/>
    </source>
</evidence>
<organism evidence="1 2">
    <name type="scientific">Dyella flava</name>
    <dbReference type="NCBI Taxonomy" id="1920170"/>
    <lineage>
        <taxon>Bacteria</taxon>
        <taxon>Pseudomonadati</taxon>
        <taxon>Pseudomonadota</taxon>
        <taxon>Gammaproteobacteria</taxon>
        <taxon>Lysobacterales</taxon>
        <taxon>Rhodanobacteraceae</taxon>
        <taxon>Dyella</taxon>
    </lineage>
</organism>
<dbReference type="EMBL" id="JADIKE010000039">
    <property type="protein sequence ID" value="MBM7127669.1"/>
    <property type="molecule type" value="Genomic_DNA"/>
</dbReference>
<accession>A0ABS2K9N3</accession>
<keyword evidence="1" id="KW-0808">Transferase</keyword>
<evidence type="ECO:0000313" key="2">
    <source>
        <dbReference type="Proteomes" id="UP001430149"/>
    </source>
</evidence>
<comment type="caution">
    <text evidence="1">The sequence shown here is derived from an EMBL/GenBank/DDBJ whole genome shotgun (WGS) entry which is preliminary data.</text>
</comment>
<dbReference type="Proteomes" id="UP001430149">
    <property type="component" value="Unassembled WGS sequence"/>
</dbReference>
<protein>
    <submittedName>
        <fullName evidence="1">Class I SAM-dependent methyltransferase</fullName>
    </submittedName>
</protein>
<keyword evidence="1" id="KW-0489">Methyltransferase</keyword>
<dbReference type="SUPFAM" id="SSF53335">
    <property type="entry name" value="S-adenosyl-L-methionine-dependent methyltransferases"/>
    <property type="match status" value="1"/>
</dbReference>
<keyword evidence="2" id="KW-1185">Reference proteome</keyword>
<reference evidence="1" key="1">
    <citation type="submission" date="2020-10" db="EMBL/GenBank/DDBJ databases">
        <title>Phylogeny of dyella-like bacteria.</title>
        <authorList>
            <person name="Fu J."/>
        </authorList>
    </citation>
    <scope>NUCLEOTIDE SEQUENCE</scope>
    <source>
        <strain evidence="1">DHOC52</strain>
    </source>
</reference>
<sequence length="266" mass="30234">MWNITEKFPELLAARYQIGPMYGSEDICMLFYTLVRREKPEVVVELGTGMGVTTAWIAAAMKENGFGTIYTYDNGSHFDMPDVRRFLAATPSGPLESMRQVAQQGSYEAFIFSLFDLCDVREHIAFKKAGIDLNNPATLTVDFDHRPIDLLFSDYMHSPDMVENIVRAFLPRMAGTSSIFIDSASSHVPSFLTLELIIKCFNEQKIPKRILQGMSAEDLSTTRRLLSESQFQLMHLMEKRDRAQNSTSWIRIEPVDTVPPVTAFFH</sequence>
<dbReference type="Gene3D" id="3.40.50.150">
    <property type="entry name" value="Vaccinia Virus protein VP39"/>
    <property type="match status" value="1"/>
</dbReference>
<dbReference type="GO" id="GO:0032259">
    <property type="term" value="P:methylation"/>
    <property type="evidence" value="ECO:0007669"/>
    <property type="project" value="UniProtKB-KW"/>
</dbReference>